<reference evidence="2" key="2">
    <citation type="submission" date="2015-03" db="UniProtKB">
        <authorList>
            <consortium name="EnsemblPlants"/>
        </authorList>
    </citation>
    <scope>IDENTIFICATION</scope>
</reference>
<dbReference type="OMA" id="ICYPRIA"/>
<feature type="domain" description="Reverse transcriptase zinc-binding" evidence="1">
    <location>
        <begin position="95"/>
        <end position="177"/>
    </location>
</feature>
<organism evidence="2 3">
    <name type="scientific">Brassica oleracea var. oleracea</name>
    <dbReference type="NCBI Taxonomy" id="109376"/>
    <lineage>
        <taxon>Eukaryota</taxon>
        <taxon>Viridiplantae</taxon>
        <taxon>Streptophyta</taxon>
        <taxon>Embryophyta</taxon>
        <taxon>Tracheophyta</taxon>
        <taxon>Spermatophyta</taxon>
        <taxon>Magnoliopsida</taxon>
        <taxon>eudicotyledons</taxon>
        <taxon>Gunneridae</taxon>
        <taxon>Pentapetalae</taxon>
        <taxon>rosids</taxon>
        <taxon>malvids</taxon>
        <taxon>Brassicales</taxon>
        <taxon>Brassicaceae</taxon>
        <taxon>Brassiceae</taxon>
        <taxon>Brassica</taxon>
    </lineage>
</organism>
<dbReference type="InterPro" id="IPR026960">
    <property type="entry name" value="RVT-Znf"/>
</dbReference>
<dbReference type="eggNOG" id="KOG1075">
    <property type="taxonomic scope" value="Eukaryota"/>
</dbReference>
<reference evidence="2 3" key="1">
    <citation type="journal article" date="2014" name="Genome Biol.">
        <title>Transcriptome and methylome profiling reveals relics of genome dominance in the mesopolyploid Brassica oleracea.</title>
        <authorList>
            <person name="Parkin I.A."/>
            <person name="Koh C."/>
            <person name="Tang H."/>
            <person name="Robinson S.J."/>
            <person name="Kagale S."/>
            <person name="Clarke W.E."/>
            <person name="Town C.D."/>
            <person name="Nixon J."/>
            <person name="Krishnakumar V."/>
            <person name="Bidwell S.L."/>
            <person name="Denoeud F."/>
            <person name="Belcram H."/>
            <person name="Links M.G."/>
            <person name="Just J."/>
            <person name="Clarke C."/>
            <person name="Bender T."/>
            <person name="Huebert T."/>
            <person name="Mason A.S."/>
            <person name="Pires J.C."/>
            <person name="Barker G."/>
            <person name="Moore J."/>
            <person name="Walley P.G."/>
            <person name="Manoli S."/>
            <person name="Batley J."/>
            <person name="Edwards D."/>
            <person name="Nelson M.N."/>
            <person name="Wang X."/>
            <person name="Paterson A.H."/>
            <person name="King G."/>
            <person name="Bancroft I."/>
            <person name="Chalhoub B."/>
            <person name="Sharpe A.G."/>
        </authorList>
    </citation>
    <scope>NUCLEOTIDE SEQUENCE</scope>
    <source>
        <strain evidence="2 3">cv. TO1000</strain>
    </source>
</reference>
<protein>
    <recommendedName>
        <fullName evidence="1">Reverse transcriptase zinc-binding domain-containing protein</fullName>
    </recommendedName>
</protein>
<dbReference type="HOGENOM" id="CLU_000680_19_0_1"/>
<sequence>MDVKDGSTARFWIDLWFSKGRLIEIAGELGTQKLGISRDMRICDVLREGQWRFRRCRDRHIQILVTEIRTFQLTLTDGRDEVLWKRGDNDYGTKFISSETWNQIRVHKETVLWSKIVWFPQGVPRFAFITWLAVKDRLATGHRSRRWGQPQHFLYCGEPDETRDHLFFACPYTFTLWLKMVGNLFGTDPNPDWDITLSTMLSRSYDRLTFVHLRLVLQVTIYFIWRERNKRKHNISHKTVEQLAKLIDKTVRNRISSTKYTLNPRPQGLMVRWFVAHDTAI</sequence>
<dbReference type="Pfam" id="PF13966">
    <property type="entry name" value="zf-RVT"/>
    <property type="match status" value="1"/>
</dbReference>
<dbReference type="Gramene" id="Bo3g157160.1">
    <property type="protein sequence ID" value="Bo3g157160.1"/>
    <property type="gene ID" value="Bo3g157160"/>
</dbReference>
<dbReference type="PANTHER" id="PTHR33116:SF76">
    <property type="entry name" value="DUF4283 DOMAIN-CONTAINING PROTEIN"/>
    <property type="match status" value="1"/>
</dbReference>
<evidence type="ECO:0000313" key="3">
    <source>
        <dbReference type="Proteomes" id="UP000032141"/>
    </source>
</evidence>
<accession>A0A0D3BKB4</accession>
<evidence type="ECO:0000259" key="1">
    <source>
        <dbReference type="Pfam" id="PF13966"/>
    </source>
</evidence>
<proteinExistence type="predicted"/>
<dbReference type="EnsemblPlants" id="Bo3g157160.1">
    <property type="protein sequence ID" value="Bo3g157160.1"/>
    <property type="gene ID" value="Bo3g157160"/>
</dbReference>
<dbReference type="Proteomes" id="UP000032141">
    <property type="component" value="Chromosome C3"/>
</dbReference>
<dbReference type="AlphaFoldDB" id="A0A0D3BKB4"/>
<keyword evidence="3" id="KW-1185">Reference proteome</keyword>
<name>A0A0D3BKB4_BRAOL</name>
<evidence type="ECO:0000313" key="2">
    <source>
        <dbReference type="EnsemblPlants" id="Bo3g157160.1"/>
    </source>
</evidence>
<dbReference type="PANTHER" id="PTHR33116">
    <property type="entry name" value="REVERSE TRANSCRIPTASE ZINC-BINDING DOMAIN-CONTAINING PROTEIN-RELATED-RELATED"/>
    <property type="match status" value="1"/>
</dbReference>